<evidence type="ECO:0008006" key="5">
    <source>
        <dbReference type="Google" id="ProtNLM"/>
    </source>
</evidence>
<organism evidence="3 4">
    <name type="scientific">Streptomyces synnematoformans</name>
    <dbReference type="NCBI Taxonomy" id="415721"/>
    <lineage>
        <taxon>Bacteria</taxon>
        <taxon>Bacillati</taxon>
        <taxon>Actinomycetota</taxon>
        <taxon>Actinomycetes</taxon>
        <taxon>Kitasatosporales</taxon>
        <taxon>Streptomycetaceae</taxon>
        <taxon>Streptomyces</taxon>
    </lineage>
</organism>
<feature type="transmembrane region" description="Helical" evidence="2">
    <location>
        <begin position="208"/>
        <end position="226"/>
    </location>
</feature>
<feature type="region of interest" description="Disordered" evidence="1">
    <location>
        <begin position="66"/>
        <end position="109"/>
    </location>
</feature>
<gene>
    <name evidence="3" type="ORF">GCM10009802_31210</name>
</gene>
<keyword evidence="2" id="KW-1133">Transmembrane helix</keyword>
<reference evidence="3 4" key="1">
    <citation type="journal article" date="2019" name="Int. J. Syst. Evol. Microbiol.">
        <title>The Global Catalogue of Microorganisms (GCM) 10K type strain sequencing project: providing services to taxonomists for standard genome sequencing and annotation.</title>
        <authorList>
            <consortium name="The Broad Institute Genomics Platform"/>
            <consortium name="The Broad Institute Genome Sequencing Center for Infectious Disease"/>
            <person name="Wu L."/>
            <person name="Ma J."/>
        </authorList>
    </citation>
    <scope>NUCLEOTIDE SEQUENCE [LARGE SCALE GENOMIC DNA]</scope>
    <source>
        <strain evidence="3 4">JCM 15481</strain>
    </source>
</reference>
<feature type="transmembrane region" description="Helical" evidence="2">
    <location>
        <begin position="181"/>
        <end position="202"/>
    </location>
</feature>
<sequence length="282" mass="29661">MRVTASGPARRRRLSATPCPRSPPYLRNALGSLAAAQRALESWEHSLTQHQDWAVRLEREAAAAAQRVSAAQGGVDGLPRDTEGMSDKEKDDHEKEKRTKQAALTSANDELEDIRRRARSLNAEFVSAGDDTARQLTRAADNAPPEPGWLDRTLDGIGDIFGGIQDFLEEHRDLLKFIGDICADIAMVVGVICVGILIVGLFVSGVGVPFALGLIGTIAAAGALLGHGGAMIGGHPDVSLGTLAWDAAGLVAGGIGLRGARLASQGAGWWLPARVSSPRVKG</sequence>
<name>A0ABN2YD32_9ACTN</name>
<evidence type="ECO:0000256" key="1">
    <source>
        <dbReference type="SAM" id="MobiDB-lite"/>
    </source>
</evidence>
<evidence type="ECO:0000313" key="4">
    <source>
        <dbReference type="Proteomes" id="UP001500443"/>
    </source>
</evidence>
<accession>A0ABN2YD32</accession>
<keyword evidence="2" id="KW-0472">Membrane</keyword>
<proteinExistence type="predicted"/>
<dbReference type="Proteomes" id="UP001500443">
    <property type="component" value="Unassembled WGS sequence"/>
</dbReference>
<dbReference type="EMBL" id="BAAAPF010000090">
    <property type="protein sequence ID" value="GAA2125646.1"/>
    <property type="molecule type" value="Genomic_DNA"/>
</dbReference>
<keyword evidence="4" id="KW-1185">Reference proteome</keyword>
<feature type="region of interest" description="Disordered" evidence="1">
    <location>
        <begin position="1"/>
        <end position="25"/>
    </location>
</feature>
<feature type="compositionally biased region" description="Basic and acidic residues" evidence="1">
    <location>
        <begin position="78"/>
        <end position="99"/>
    </location>
</feature>
<comment type="caution">
    <text evidence="3">The sequence shown here is derived from an EMBL/GenBank/DDBJ whole genome shotgun (WGS) entry which is preliminary data.</text>
</comment>
<evidence type="ECO:0000256" key="2">
    <source>
        <dbReference type="SAM" id="Phobius"/>
    </source>
</evidence>
<keyword evidence="2" id="KW-0812">Transmembrane</keyword>
<protein>
    <recommendedName>
        <fullName evidence="5">Integral membrane protein</fullName>
    </recommendedName>
</protein>
<evidence type="ECO:0000313" key="3">
    <source>
        <dbReference type="EMBL" id="GAA2125646.1"/>
    </source>
</evidence>